<evidence type="ECO:0008006" key="4">
    <source>
        <dbReference type="Google" id="ProtNLM"/>
    </source>
</evidence>
<keyword evidence="1" id="KW-1133">Transmembrane helix</keyword>
<evidence type="ECO:0000313" key="3">
    <source>
        <dbReference type="Proteomes" id="UP001162131"/>
    </source>
</evidence>
<keyword evidence="3" id="KW-1185">Reference proteome</keyword>
<proteinExistence type="predicted"/>
<organism evidence="2 3">
    <name type="scientific">Blepharisma stoltei</name>
    <dbReference type="NCBI Taxonomy" id="1481888"/>
    <lineage>
        <taxon>Eukaryota</taxon>
        <taxon>Sar</taxon>
        <taxon>Alveolata</taxon>
        <taxon>Ciliophora</taxon>
        <taxon>Postciliodesmatophora</taxon>
        <taxon>Heterotrichea</taxon>
        <taxon>Heterotrichida</taxon>
        <taxon>Blepharismidae</taxon>
        <taxon>Blepharisma</taxon>
    </lineage>
</organism>
<keyword evidence="1" id="KW-0812">Transmembrane</keyword>
<name>A0AAU9JAF0_9CILI</name>
<dbReference type="Proteomes" id="UP001162131">
    <property type="component" value="Unassembled WGS sequence"/>
</dbReference>
<reference evidence="2" key="1">
    <citation type="submission" date="2021-09" db="EMBL/GenBank/DDBJ databases">
        <authorList>
            <consortium name="AG Swart"/>
            <person name="Singh M."/>
            <person name="Singh A."/>
            <person name="Seah K."/>
            <person name="Emmerich C."/>
        </authorList>
    </citation>
    <scope>NUCLEOTIDE SEQUENCE</scope>
    <source>
        <strain evidence="2">ATCC30299</strain>
    </source>
</reference>
<gene>
    <name evidence="2" type="ORF">BSTOLATCC_MIC32866</name>
</gene>
<protein>
    <recommendedName>
        <fullName evidence="4">Chitin-binding type-2 domain-containing protein</fullName>
    </recommendedName>
</protein>
<dbReference type="EMBL" id="CAJZBQ010000033">
    <property type="protein sequence ID" value="CAG9322961.1"/>
    <property type="molecule type" value="Genomic_DNA"/>
</dbReference>
<keyword evidence="1" id="KW-0472">Membrane</keyword>
<comment type="caution">
    <text evidence="2">The sequence shown here is derived from an EMBL/GenBank/DDBJ whole genome shotgun (WGS) entry which is preliminary data.</text>
</comment>
<accession>A0AAU9JAF0</accession>
<evidence type="ECO:0000256" key="1">
    <source>
        <dbReference type="SAM" id="Phobius"/>
    </source>
</evidence>
<feature type="transmembrane region" description="Helical" evidence="1">
    <location>
        <begin position="170"/>
        <end position="187"/>
    </location>
</feature>
<dbReference type="AlphaFoldDB" id="A0AAU9JAF0"/>
<sequence>MKLGYAVLIVGALASECKPPTDCSTYCRVQYNGKKNYYNLTDGDCYEVLKCSYGEFLDISSNKCILASQDFPEIERASTSSSSNNETVVEDKPIICDHGTFKNSQCVCDEGYTTSASQNASDYYVHQCNVLSSSSSGDDGYSTGNNGELYLSQQADDTINNIPLTFVEKLAILAGISFTFCISTFIIRKKLRRKYL</sequence>
<evidence type="ECO:0000313" key="2">
    <source>
        <dbReference type="EMBL" id="CAG9322961.1"/>
    </source>
</evidence>